<evidence type="ECO:0000313" key="1">
    <source>
        <dbReference type="EMBL" id="SIS65204.1"/>
    </source>
</evidence>
<keyword evidence="2" id="KW-1185">Reference proteome</keyword>
<dbReference type="Proteomes" id="UP000186098">
    <property type="component" value="Unassembled WGS sequence"/>
</dbReference>
<dbReference type="SUPFAM" id="SSF50814">
    <property type="entry name" value="Lipocalins"/>
    <property type="match status" value="1"/>
</dbReference>
<gene>
    <name evidence="1" type="ORF">SAMN05421795_102177</name>
</gene>
<dbReference type="Gene3D" id="2.40.128.20">
    <property type="match status" value="1"/>
</dbReference>
<organism evidence="1 2">
    <name type="scientific">Phaeovulum vinaykumarii</name>
    <dbReference type="NCBI Taxonomy" id="407234"/>
    <lineage>
        <taxon>Bacteria</taxon>
        <taxon>Pseudomonadati</taxon>
        <taxon>Pseudomonadota</taxon>
        <taxon>Alphaproteobacteria</taxon>
        <taxon>Rhodobacterales</taxon>
        <taxon>Paracoccaceae</taxon>
        <taxon>Phaeovulum</taxon>
    </lineage>
</organism>
<dbReference type="STRING" id="407234.SAMN05421795_102177"/>
<dbReference type="RefSeq" id="WP_076363885.1">
    <property type="nucleotide sequence ID" value="NZ_FTOM01000002.1"/>
</dbReference>
<dbReference type="OrthoDB" id="594739at2"/>
<name>A0A1N7KUH9_9RHOB</name>
<dbReference type="PROSITE" id="PS51257">
    <property type="entry name" value="PROKAR_LIPOPROTEIN"/>
    <property type="match status" value="1"/>
</dbReference>
<sequence>MSRVIALLPLLVLAACMAPGPQGGLRDPQARISSAVLFDPARFAGEWRVMAAPARACAGARQDWRWRDEDFALSGIDCTGPAPARLSGQALLVGPGARLVARGGYGGGPVWVLWVDQDYRVAALGTPEGGWAAVLARPEAARRADLIDAAREVLRFNGYDPQDLTW</sequence>
<dbReference type="EMBL" id="FTOM01000002">
    <property type="protein sequence ID" value="SIS65204.1"/>
    <property type="molecule type" value="Genomic_DNA"/>
</dbReference>
<evidence type="ECO:0000313" key="2">
    <source>
        <dbReference type="Proteomes" id="UP000186098"/>
    </source>
</evidence>
<accession>A0A1N7KUH9</accession>
<protein>
    <submittedName>
        <fullName evidence="1">Apolipoprotein D and lipocalin family protein</fullName>
    </submittedName>
</protein>
<dbReference type="InterPro" id="IPR012674">
    <property type="entry name" value="Calycin"/>
</dbReference>
<proteinExistence type="predicted"/>
<dbReference type="AlphaFoldDB" id="A0A1N7KUH9"/>
<reference evidence="2" key="1">
    <citation type="submission" date="2017-01" db="EMBL/GenBank/DDBJ databases">
        <authorList>
            <person name="Varghese N."/>
            <person name="Submissions S."/>
        </authorList>
    </citation>
    <scope>NUCLEOTIDE SEQUENCE [LARGE SCALE GENOMIC DNA]</scope>
    <source>
        <strain evidence="2">DSM 18714</strain>
    </source>
</reference>
<keyword evidence="1" id="KW-0449">Lipoprotein</keyword>